<dbReference type="Proteomes" id="UP001291623">
    <property type="component" value="Unassembled WGS sequence"/>
</dbReference>
<sequence length="568" mass="64373">MDSPPFEDYFDLASGSENSSSTSTLYYDCQVTSSPPTSGFATNSGSFHKVIEMEVLKDNKVDKNEIELSLQTSPLVVYSKMGFGTHVQQVFDEMPTREVSDSFDKLSRVSENLIDTGQLEMMRVIDIELKSKVVNVPEVPLDEGSSKEIELLKGVKYHVLETQLELVVHPPNSDDLDWESESVDNAYSRNIDVNDHVSSSVLLEDLQAQNTHATNGITGRVVDSIINSRRVYSLLKLVREELLLLHSNLVAYALGGDTFRREANISLLYSAKQLKKKCCSTHENHMCLEGNKKTNLNSQVEKIRMLEVEDIKENKAVVFKEIKKSAIVKILPLVQEFPSDGTPTIMVFQPLSSPYVSLHALKKLNVLLIDMIDNFSSCEFYCSYKGIIVAGENCLDMLCVSYAKLEAYDAIGRQETNSLLLVRKKSYNWGNSMRSHSIQAYLGFQKHYNEFEAAVNELINMEHNDQIIEACKIRDRKWNPKFVVIVVVIVAQKNHHTKLFHPNDPSNVPPGTIIHNKVCHPRNYDFYLCAHVEMIGTTHPTQYHVLFDELGFSADDFQELVHNLSYVY</sequence>
<evidence type="ECO:0000313" key="3">
    <source>
        <dbReference type="Proteomes" id="UP001291623"/>
    </source>
</evidence>
<dbReference type="InterPro" id="IPR036397">
    <property type="entry name" value="RNaseH_sf"/>
</dbReference>
<dbReference type="Pfam" id="PF03759">
    <property type="entry name" value="PRONE"/>
    <property type="match status" value="1"/>
</dbReference>
<protein>
    <recommendedName>
        <fullName evidence="1">Piwi domain-containing protein</fullName>
    </recommendedName>
</protein>
<dbReference type="Pfam" id="PF02171">
    <property type="entry name" value="Piwi"/>
    <property type="match status" value="1"/>
</dbReference>
<dbReference type="InterPro" id="IPR012337">
    <property type="entry name" value="RNaseH-like_sf"/>
</dbReference>
<dbReference type="GO" id="GO:0005085">
    <property type="term" value="F:guanyl-nucleotide exchange factor activity"/>
    <property type="evidence" value="ECO:0007669"/>
    <property type="project" value="InterPro"/>
</dbReference>
<gene>
    <name evidence="2" type="ORF">RND71_038015</name>
</gene>
<accession>A0AAE1QZX1</accession>
<dbReference type="SUPFAM" id="SSF53098">
    <property type="entry name" value="Ribonuclease H-like"/>
    <property type="match status" value="1"/>
</dbReference>
<dbReference type="SMART" id="SM00950">
    <property type="entry name" value="Piwi"/>
    <property type="match status" value="1"/>
</dbReference>
<dbReference type="PROSITE" id="PS50822">
    <property type="entry name" value="PIWI"/>
    <property type="match status" value="1"/>
</dbReference>
<evidence type="ECO:0000259" key="1">
    <source>
        <dbReference type="PROSITE" id="PS50822"/>
    </source>
</evidence>
<comment type="caution">
    <text evidence="2">The sequence shown here is derived from an EMBL/GenBank/DDBJ whole genome shotgun (WGS) entry which is preliminary data.</text>
</comment>
<dbReference type="GO" id="GO:0003676">
    <property type="term" value="F:nucleic acid binding"/>
    <property type="evidence" value="ECO:0007669"/>
    <property type="project" value="InterPro"/>
</dbReference>
<feature type="domain" description="Piwi" evidence="1">
    <location>
        <begin position="465"/>
        <end position="568"/>
    </location>
</feature>
<dbReference type="InterPro" id="IPR005512">
    <property type="entry name" value="PRONE_dom"/>
</dbReference>
<proteinExistence type="predicted"/>
<dbReference type="AlphaFoldDB" id="A0AAE1QZX1"/>
<reference evidence="2" key="1">
    <citation type="submission" date="2023-12" db="EMBL/GenBank/DDBJ databases">
        <title>Genome assembly of Anisodus tanguticus.</title>
        <authorList>
            <person name="Wang Y.-J."/>
        </authorList>
    </citation>
    <scope>NUCLEOTIDE SEQUENCE</scope>
    <source>
        <strain evidence="2">KB-2021</strain>
        <tissue evidence="2">Leaf</tissue>
    </source>
</reference>
<dbReference type="EMBL" id="JAVYJV010000021">
    <property type="protein sequence ID" value="KAK4342199.1"/>
    <property type="molecule type" value="Genomic_DNA"/>
</dbReference>
<evidence type="ECO:0000313" key="2">
    <source>
        <dbReference type="EMBL" id="KAK4342199.1"/>
    </source>
</evidence>
<name>A0AAE1QZX1_9SOLA</name>
<dbReference type="Gene3D" id="3.30.420.10">
    <property type="entry name" value="Ribonuclease H-like superfamily/Ribonuclease H"/>
    <property type="match status" value="1"/>
</dbReference>
<keyword evidence="3" id="KW-1185">Reference proteome</keyword>
<organism evidence="2 3">
    <name type="scientific">Anisodus tanguticus</name>
    <dbReference type="NCBI Taxonomy" id="243964"/>
    <lineage>
        <taxon>Eukaryota</taxon>
        <taxon>Viridiplantae</taxon>
        <taxon>Streptophyta</taxon>
        <taxon>Embryophyta</taxon>
        <taxon>Tracheophyta</taxon>
        <taxon>Spermatophyta</taxon>
        <taxon>Magnoliopsida</taxon>
        <taxon>eudicotyledons</taxon>
        <taxon>Gunneridae</taxon>
        <taxon>Pentapetalae</taxon>
        <taxon>asterids</taxon>
        <taxon>lamiids</taxon>
        <taxon>Solanales</taxon>
        <taxon>Solanaceae</taxon>
        <taxon>Solanoideae</taxon>
        <taxon>Hyoscyameae</taxon>
        <taxon>Anisodus</taxon>
    </lineage>
</organism>
<dbReference type="PANTHER" id="PTHR22891">
    <property type="entry name" value="EUKARYOTIC TRANSLATION INITIATION FACTOR 2C"/>
    <property type="match status" value="1"/>
</dbReference>
<dbReference type="InterPro" id="IPR003165">
    <property type="entry name" value="Piwi"/>
</dbReference>